<dbReference type="InterPro" id="IPR045028">
    <property type="entry name" value="DinG/Rad3-like"/>
</dbReference>
<proteinExistence type="predicted"/>
<evidence type="ECO:0000256" key="1">
    <source>
        <dbReference type="ARBA" id="ARBA00022741"/>
    </source>
</evidence>
<reference evidence="7" key="1">
    <citation type="submission" date="2025-08" db="UniProtKB">
        <authorList>
            <consortium name="RefSeq"/>
        </authorList>
    </citation>
    <scope>IDENTIFICATION</scope>
</reference>
<dbReference type="Pfam" id="PF06733">
    <property type="entry name" value="DEAD_2"/>
    <property type="match status" value="1"/>
</dbReference>
<dbReference type="Proteomes" id="UP000695022">
    <property type="component" value="Unplaced"/>
</dbReference>
<keyword evidence="2" id="KW-0378">Hydrolase</keyword>
<dbReference type="InterPro" id="IPR010614">
    <property type="entry name" value="RAD3-like_helicase_DEAD"/>
</dbReference>
<evidence type="ECO:0000256" key="2">
    <source>
        <dbReference type="ARBA" id="ARBA00022801"/>
    </source>
</evidence>
<dbReference type="PANTHER" id="PTHR11472">
    <property type="entry name" value="DNA REPAIR DEAD HELICASE RAD3/XP-D SUBFAMILY MEMBER"/>
    <property type="match status" value="1"/>
</dbReference>
<feature type="region of interest" description="Disordered" evidence="4">
    <location>
        <begin position="73"/>
        <end position="138"/>
    </location>
</feature>
<dbReference type="SMART" id="SM00488">
    <property type="entry name" value="DEXDc2"/>
    <property type="match status" value="1"/>
</dbReference>
<protein>
    <submittedName>
        <fullName evidence="7">Fanconi anemia group J protein-like</fullName>
    </submittedName>
</protein>
<accession>A0ABM1EZ22</accession>
<dbReference type="PANTHER" id="PTHR11472:SF47">
    <property type="entry name" value="FANCONI ANEMIA GROUP J PROTEIN"/>
    <property type="match status" value="1"/>
</dbReference>
<evidence type="ECO:0000256" key="3">
    <source>
        <dbReference type="ARBA" id="ARBA00022840"/>
    </source>
</evidence>
<dbReference type="RefSeq" id="XP_014677443.1">
    <property type="nucleotide sequence ID" value="XM_014821957.1"/>
</dbReference>
<dbReference type="InterPro" id="IPR014013">
    <property type="entry name" value="Helic_SF1/SF2_ATP-bd_DinG/Rad3"/>
</dbReference>
<dbReference type="SUPFAM" id="SSF52540">
    <property type="entry name" value="P-loop containing nucleoside triphosphate hydrolases"/>
    <property type="match status" value="1"/>
</dbReference>
<evidence type="ECO:0000256" key="4">
    <source>
        <dbReference type="SAM" id="MobiDB-lite"/>
    </source>
</evidence>
<keyword evidence="1" id="KW-0547">Nucleotide-binding</keyword>
<dbReference type="Gene3D" id="3.40.50.300">
    <property type="entry name" value="P-loop containing nucleotide triphosphate hydrolases"/>
    <property type="match status" value="2"/>
</dbReference>
<evidence type="ECO:0000313" key="7">
    <source>
        <dbReference type="RefSeq" id="XP_014677443.1"/>
    </source>
</evidence>
<keyword evidence="6" id="KW-1185">Reference proteome</keyword>
<dbReference type="InterPro" id="IPR027417">
    <property type="entry name" value="P-loop_NTPase"/>
</dbReference>
<gene>
    <name evidence="7" type="primary">LOC106817295</name>
</gene>
<organism evidence="6 7">
    <name type="scientific">Priapulus caudatus</name>
    <name type="common">Priapulid worm</name>
    <dbReference type="NCBI Taxonomy" id="37621"/>
    <lineage>
        <taxon>Eukaryota</taxon>
        <taxon>Metazoa</taxon>
        <taxon>Ecdysozoa</taxon>
        <taxon>Scalidophora</taxon>
        <taxon>Priapulida</taxon>
        <taxon>Priapulimorpha</taxon>
        <taxon>Priapulimorphida</taxon>
        <taxon>Priapulidae</taxon>
        <taxon>Priapulus</taxon>
    </lineage>
</organism>
<keyword evidence="3" id="KW-0067">ATP-binding</keyword>
<sequence length="339" mass="37417">MEIRRQIIRGIVSSRNCLLESPTGSGKSLALLCSTLAWQAEEQDKQKREMEISCGAEMESCCGADSKSVNNQTDFRGAQGTTADNGDGGATCESKINGSHDAANPPSVKDEKKEDTVIDLTSDGEGGEGEDDDFKPCSKSLRSSLAADQKANGSATSRTWTVEKADTQDDSQAYAIDYEMKLNAMKDQETRASNPKRVAKIFFGTRTHKQVAQIVRELGRTAYGRRARMCILASREFACVHPRVSKQPNKNDACSDLRDPKTVGSCGYFHNAHRLKTQSQLQCHTGFDAQWDIEDLVRLGKKIKVCAYYATRGLKDEADIIFCPYNYLIDPVIRQSMAD</sequence>
<name>A0ABM1EZ22_PRICU</name>
<dbReference type="PROSITE" id="PS51193">
    <property type="entry name" value="HELICASE_ATP_BIND_2"/>
    <property type="match status" value="1"/>
</dbReference>
<evidence type="ECO:0000259" key="5">
    <source>
        <dbReference type="PROSITE" id="PS51193"/>
    </source>
</evidence>
<feature type="domain" description="Helicase ATP-binding" evidence="5">
    <location>
        <begin position="1"/>
        <end position="339"/>
    </location>
</feature>
<dbReference type="GeneID" id="106817295"/>
<dbReference type="InterPro" id="IPR006554">
    <property type="entry name" value="Helicase-like_DEXD_c2"/>
</dbReference>
<evidence type="ECO:0000313" key="6">
    <source>
        <dbReference type="Proteomes" id="UP000695022"/>
    </source>
</evidence>